<sequence length="125" mass="14660">MFELMARVILSKRTDWGRVVFERIVDCMTEPNLGRILSIFLREAVLEILNLKLGARIHHMRRMDIRMLDRWDRVLQPRGPEAVERKEKKIVATEPNSSSNSSEDKEPHDPDLSSYAEVSRRDMNI</sequence>
<evidence type="ECO:0000256" key="1">
    <source>
        <dbReference type="SAM" id="MobiDB-lite"/>
    </source>
</evidence>
<keyword evidence="3" id="KW-1185">Reference proteome</keyword>
<evidence type="ECO:0000313" key="2">
    <source>
        <dbReference type="EMBL" id="KAK8933268.1"/>
    </source>
</evidence>
<name>A0AAP0B849_9ASPA</name>
<feature type="region of interest" description="Disordered" evidence="1">
    <location>
        <begin position="79"/>
        <end position="125"/>
    </location>
</feature>
<dbReference type="AlphaFoldDB" id="A0AAP0B849"/>
<evidence type="ECO:0000313" key="3">
    <source>
        <dbReference type="Proteomes" id="UP001418222"/>
    </source>
</evidence>
<proteinExistence type="predicted"/>
<dbReference type="Proteomes" id="UP001418222">
    <property type="component" value="Unassembled WGS sequence"/>
</dbReference>
<dbReference type="EMBL" id="JBBWWQ010000013">
    <property type="protein sequence ID" value="KAK8933268.1"/>
    <property type="molecule type" value="Genomic_DNA"/>
</dbReference>
<gene>
    <name evidence="2" type="ORF">KSP39_PZI015839</name>
</gene>
<feature type="compositionally biased region" description="Basic and acidic residues" evidence="1">
    <location>
        <begin position="79"/>
        <end position="91"/>
    </location>
</feature>
<protein>
    <submittedName>
        <fullName evidence="2">Uncharacterized protein</fullName>
    </submittedName>
</protein>
<reference evidence="2 3" key="1">
    <citation type="journal article" date="2022" name="Nat. Plants">
        <title>Genomes of leafy and leafless Platanthera orchids illuminate the evolution of mycoheterotrophy.</title>
        <authorList>
            <person name="Li M.H."/>
            <person name="Liu K.W."/>
            <person name="Li Z."/>
            <person name="Lu H.C."/>
            <person name="Ye Q.L."/>
            <person name="Zhang D."/>
            <person name="Wang J.Y."/>
            <person name="Li Y.F."/>
            <person name="Zhong Z.M."/>
            <person name="Liu X."/>
            <person name="Yu X."/>
            <person name="Liu D.K."/>
            <person name="Tu X.D."/>
            <person name="Liu B."/>
            <person name="Hao Y."/>
            <person name="Liao X.Y."/>
            <person name="Jiang Y.T."/>
            <person name="Sun W.H."/>
            <person name="Chen J."/>
            <person name="Chen Y.Q."/>
            <person name="Ai Y."/>
            <person name="Zhai J.W."/>
            <person name="Wu S.S."/>
            <person name="Zhou Z."/>
            <person name="Hsiao Y.Y."/>
            <person name="Wu W.L."/>
            <person name="Chen Y.Y."/>
            <person name="Lin Y.F."/>
            <person name="Hsu J.L."/>
            <person name="Li C.Y."/>
            <person name="Wang Z.W."/>
            <person name="Zhao X."/>
            <person name="Zhong W.Y."/>
            <person name="Ma X.K."/>
            <person name="Ma L."/>
            <person name="Huang J."/>
            <person name="Chen G.Z."/>
            <person name="Huang M.Z."/>
            <person name="Huang L."/>
            <person name="Peng D.H."/>
            <person name="Luo Y.B."/>
            <person name="Zou S.Q."/>
            <person name="Chen S.P."/>
            <person name="Lan S."/>
            <person name="Tsai W.C."/>
            <person name="Van de Peer Y."/>
            <person name="Liu Z.J."/>
        </authorList>
    </citation>
    <scope>NUCLEOTIDE SEQUENCE [LARGE SCALE GENOMIC DNA]</scope>
    <source>
        <strain evidence="2">Lor287</strain>
    </source>
</reference>
<feature type="compositionally biased region" description="Basic and acidic residues" evidence="1">
    <location>
        <begin position="102"/>
        <end position="111"/>
    </location>
</feature>
<comment type="caution">
    <text evidence="2">The sequence shown here is derived from an EMBL/GenBank/DDBJ whole genome shotgun (WGS) entry which is preliminary data.</text>
</comment>
<accession>A0AAP0B849</accession>
<organism evidence="2 3">
    <name type="scientific">Platanthera zijinensis</name>
    <dbReference type="NCBI Taxonomy" id="2320716"/>
    <lineage>
        <taxon>Eukaryota</taxon>
        <taxon>Viridiplantae</taxon>
        <taxon>Streptophyta</taxon>
        <taxon>Embryophyta</taxon>
        <taxon>Tracheophyta</taxon>
        <taxon>Spermatophyta</taxon>
        <taxon>Magnoliopsida</taxon>
        <taxon>Liliopsida</taxon>
        <taxon>Asparagales</taxon>
        <taxon>Orchidaceae</taxon>
        <taxon>Orchidoideae</taxon>
        <taxon>Orchideae</taxon>
        <taxon>Orchidinae</taxon>
        <taxon>Platanthera</taxon>
    </lineage>
</organism>